<evidence type="ECO:0000313" key="2">
    <source>
        <dbReference type="EMBL" id="CUA82194.1"/>
    </source>
</evidence>
<reference evidence="3" key="1">
    <citation type="submission" date="2015-08" db="EMBL/GenBank/DDBJ databases">
        <authorList>
            <person name="Varghese N."/>
        </authorList>
    </citation>
    <scope>NUCLEOTIDE SEQUENCE [LARGE SCALE GENOMIC DNA]</scope>
    <source>
        <strain evidence="3">DSM 17901</strain>
    </source>
</reference>
<keyword evidence="3" id="KW-1185">Reference proteome</keyword>
<protein>
    <submittedName>
        <fullName evidence="2">Membrane-anchored ribosome-binding protein, inhibits growth in stationary phase, ElaB/YqjD/DUF883 family</fullName>
    </submittedName>
</protein>
<dbReference type="OrthoDB" id="9181874at2"/>
<sequence>MNPNENTLNMNPNAAADNAHQGIDQAANKAETVVDRMAQNAHAAVDKVAAKVAPAMDQVKSSAAGANEALRAKAEELGEMQSEWTECCRDYIRERPLTAIGIAVLAGMLLSRWGR</sequence>
<evidence type="ECO:0000256" key="1">
    <source>
        <dbReference type="SAM" id="MobiDB-lite"/>
    </source>
</evidence>
<dbReference type="RefSeq" id="WP_054285091.1">
    <property type="nucleotide sequence ID" value="NZ_CYHA01000002.1"/>
</dbReference>
<feature type="compositionally biased region" description="Low complexity" evidence="1">
    <location>
        <begin position="1"/>
        <end position="13"/>
    </location>
</feature>
<accession>A0A0K6GUH9</accession>
<gene>
    <name evidence="2" type="ORF">Ga0061063_1059</name>
</gene>
<evidence type="ECO:0000313" key="3">
    <source>
        <dbReference type="Proteomes" id="UP000243535"/>
    </source>
</evidence>
<name>A0A0K6GUH9_9NEIS</name>
<feature type="region of interest" description="Disordered" evidence="1">
    <location>
        <begin position="1"/>
        <end position="25"/>
    </location>
</feature>
<dbReference type="AlphaFoldDB" id="A0A0K6GUH9"/>
<dbReference type="STRING" id="375574.GCA_001418035_00852"/>
<dbReference type="Proteomes" id="UP000243535">
    <property type="component" value="Unassembled WGS sequence"/>
</dbReference>
<dbReference type="EMBL" id="CYHA01000002">
    <property type="protein sequence ID" value="CUA82194.1"/>
    <property type="molecule type" value="Genomic_DNA"/>
</dbReference>
<proteinExistence type="predicted"/>
<organism evidence="2 3">
    <name type="scientific">Gulbenkiania indica</name>
    <dbReference type="NCBI Taxonomy" id="375574"/>
    <lineage>
        <taxon>Bacteria</taxon>
        <taxon>Pseudomonadati</taxon>
        <taxon>Pseudomonadota</taxon>
        <taxon>Betaproteobacteria</taxon>
        <taxon>Neisseriales</taxon>
        <taxon>Chromobacteriaceae</taxon>
        <taxon>Gulbenkiania</taxon>
    </lineage>
</organism>